<evidence type="ECO:0000313" key="4">
    <source>
        <dbReference type="Proteomes" id="UP000237347"/>
    </source>
</evidence>
<comment type="caution">
    <text evidence="3">The sequence shown here is derived from an EMBL/GenBank/DDBJ whole genome shotgun (WGS) entry which is preliminary data.</text>
</comment>
<sequence length="205" mass="23722">MQESVVRSREEDDELQRSIKKVKEDSRDRGAYEQAFVFESEMETKVVFDNKEEDLPLGEVVVRPSRDRKTKICAAWNNALIVKAFRKTVAYHYLVLKLSSLWMPVGKMDCITIGQDFSLVRFSMKDDHSRVLKNGPWFIGGHYLSIRRWEPNFKPSSANLLAVVVWIRLPELPIEYYEESVLRDIGKAIGPVIRVHTHIALEVMG</sequence>
<feature type="domain" description="DUF4283" evidence="2">
    <location>
        <begin position="74"/>
        <end position="156"/>
    </location>
</feature>
<evidence type="ECO:0000313" key="3">
    <source>
        <dbReference type="EMBL" id="KAK7855136.1"/>
    </source>
</evidence>
<proteinExistence type="predicted"/>
<dbReference type="AlphaFoldDB" id="A0AAW0LVD8"/>
<dbReference type="Pfam" id="PF14111">
    <property type="entry name" value="DUF4283"/>
    <property type="match status" value="1"/>
</dbReference>
<feature type="region of interest" description="Disordered" evidence="1">
    <location>
        <begin position="1"/>
        <end position="29"/>
    </location>
</feature>
<keyword evidence="4" id="KW-1185">Reference proteome</keyword>
<evidence type="ECO:0000256" key="1">
    <source>
        <dbReference type="SAM" id="MobiDB-lite"/>
    </source>
</evidence>
<dbReference type="PANTHER" id="PTHR31286:SF99">
    <property type="entry name" value="DUF4283 DOMAIN-CONTAINING PROTEIN"/>
    <property type="match status" value="1"/>
</dbReference>
<organism evidence="3 4">
    <name type="scientific">Quercus suber</name>
    <name type="common">Cork oak</name>
    <dbReference type="NCBI Taxonomy" id="58331"/>
    <lineage>
        <taxon>Eukaryota</taxon>
        <taxon>Viridiplantae</taxon>
        <taxon>Streptophyta</taxon>
        <taxon>Embryophyta</taxon>
        <taxon>Tracheophyta</taxon>
        <taxon>Spermatophyta</taxon>
        <taxon>Magnoliopsida</taxon>
        <taxon>eudicotyledons</taxon>
        <taxon>Gunneridae</taxon>
        <taxon>Pentapetalae</taxon>
        <taxon>rosids</taxon>
        <taxon>fabids</taxon>
        <taxon>Fagales</taxon>
        <taxon>Fagaceae</taxon>
        <taxon>Quercus</taxon>
    </lineage>
</organism>
<dbReference type="Proteomes" id="UP000237347">
    <property type="component" value="Unassembled WGS sequence"/>
</dbReference>
<reference evidence="3 4" key="1">
    <citation type="journal article" date="2018" name="Sci. Data">
        <title>The draft genome sequence of cork oak.</title>
        <authorList>
            <person name="Ramos A.M."/>
            <person name="Usie A."/>
            <person name="Barbosa P."/>
            <person name="Barros P.M."/>
            <person name="Capote T."/>
            <person name="Chaves I."/>
            <person name="Simoes F."/>
            <person name="Abreu I."/>
            <person name="Carrasquinho I."/>
            <person name="Faro C."/>
            <person name="Guimaraes J.B."/>
            <person name="Mendonca D."/>
            <person name="Nobrega F."/>
            <person name="Rodrigues L."/>
            <person name="Saibo N.J.M."/>
            <person name="Varela M.C."/>
            <person name="Egas C."/>
            <person name="Matos J."/>
            <person name="Miguel C.M."/>
            <person name="Oliveira M.M."/>
            <person name="Ricardo C.P."/>
            <person name="Goncalves S."/>
        </authorList>
    </citation>
    <scope>NUCLEOTIDE SEQUENCE [LARGE SCALE GENOMIC DNA]</scope>
    <source>
        <strain evidence="4">cv. HL8</strain>
    </source>
</reference>
<name>A0AAW0LVD8_QUESU</name>
<evidence type="ECO:0000259" key="2">
    <source>
        <dbReference type="Pfam" id="PF14111"/>
    </source>
</evidence>
<dbReference type="InterPro" id="IPR025558">
    <property type="entry name" value="DUF4283"/>
</dbReference>
<dbReference type="InterPro" id="IPR040256">
    <property type="entry name" value="At4g02000-like"/>
</dbReference>
<dbReference type="EMBL" id="PKMF04000048">
    <property type="protein sequence ID" value="KAK7855136.1"/>
    <property type="molecule type" value="Genomic_DNA"/>
</dbReference>
<protein>
    <recommendedName>
        <fullName evidence="2">DUF4283 domain-containing protein</fullName>
    </recommendedName>
</protein>
<accession>A0AAW0LVD8</accession>
<dbReference type="PANTHER" id="PTHR31286">
    <property type="entry name" value="GLYCINE-RICH CELL WALL STRUCTURAL PROTEIN 1.8-LIKE"/>
    <property type="match status" value="1"/>
</dbReference>
<gene>
    <name evidence="3" type="ORF">CFP56_029375</name>
</gene>